<feature type="binding site" evidence="5">
    <location>
        <position position="266"/>
    </location>
    <ligand>
        <name>S-adenosyl-L-methionine</name>
        <dbReference type="ChEBI" id="CHEBI:59789"/>
    </ligand>
</feature>
<dbReference type="Pfam" id="PF01189">
    <property type="entry name" value="Methyltr_RsmB-F"/>
    <property type="match status" value="1"/>
</dbReference>
<organism evidence="8 9">
    <name type="scientific">Tieghemiomyces parasiticus</name>
    <dbReference type="NCBI Taxonomy" id="78921"/>
    <lineage>
        <taxon>Eukaryota</taxon>
        <taxon>Fungi</taxon>
        <taxon>Fungi incertae sedis</taxon>
        <taxon>Zoopagomycota</taxon>
        <taxon>Kickxellomycotina</taxon>
        <taxon>Dimargaritomycetes</taxon>
        <taxon>Dimargaritales</taxon>
        <taxon>Dimargaritaceae</taxon>
        <taxon>Tieghemiomyces</taxon>
    </lineage>
</organism>
<dbReference type="EMBL" id="JANBPT010000992">
    <property type="protein sequence ID" value="KAJ1910895.1"/>
    <property type="molecule type" value="Genomic_DNA"/>
</dbReference>
<evidence type="ECO:0000256" key="3">
    <source>
        <dbReference type="ARBA" id="ARBA00022691"/>
    </source>
</evidence>
<sequence>MADPTAPSDIPEATPTSDLPASFLAFLRAHDLPTDLYDQCRRQYRPHRYYRTAAHLTAAQSASLSTAVASQLNATVTAVDGVPGFWSVEPLGNDDQDVRLSQTAGYQVGDLYGIDVTSGIAVLALEVQPDDHVLDLCCAPGAKLCMLADLMRPRGIGEDRSSSTGHDARNGGGTVTGVDVSEARLATCRSLVRKYRHDNVRLFAADGTTFDAPAPVPAWRRPGPPKDTGGVDETRRPWRKPFHAPRLLRFENSQSATTLYDKVIVDAECTHDGSIAHIRKYDTWGWDKFETQFLDPERLNCLAVLQRTLLLNGWRQLKPGGILVYSTCSLTRAQNEDVLLWFLARCPGASLEAVPHCATFNPRPLTDLRLQYAVRFNPIETRTSGFFVARLRKPC</sequence>
<dbReference type="SUPFAM" id="SSF53335">
    <property type="entry name" value="S-adenosyl-L-methionine-dependent methyltransferases"/>
    <property type="match status" value="1"/>
</dbReference>
<feature type="domain" description="SAM-dependent MTase RsmB/NOP-type" evidence="7">
    <location>
        <begin position="37"/>
        <end position="394"/>
    </location>
</feature>
<gene>
    <name evidence="8" type="ORF">IWQ60_010412</name>
</gene>
<dbReference type="OrthoDB" id="6093671at2759"/>
<evidence type="ECO:0000256" key="5">
    <source>
        <dbReference type="PROSITE-ProRule" id="PRU01023"/>
    </source>
</evidence>
<feature type="region of interest" description="Disordered" evidence="6">
    <location>
        <begin position="214"/>
        <end position="236"/>
    </location>
</feature>
<keyword evidence="4 5" id="KW-0694">RNA-binding</keyword>
<comment type="similarity">
    <text evidence="5">Belongs to the class I-like SAM-binding methyltransferase superfamily. RsmB/NOP family.</text>
</comment>
<dbReference type="InterPro" id="IPR023267">
    <property type="entry name" value="RCMT"/>
</dbReference>
<dbReference type="InterPro" id="IPR001678">
    <property type="entry name" value="MeTrfase_RsmB-F_NOP2_dom"/>
</dbReference>
<dbReference type="InterPro" id="IPR049560">
    <property type="entry name" value="MeTrfase_RsmB-F_NOP2_cat"/>
</dbReference>
<dbReference type="GO" id="GO:0001510">
    <property type="term" value="P:RNA methylation"/>
    <property type="evidence" value="ECO:0007669"/>
    <property type="project" value="InterPro"/>
</dbReference>
<dbReference type="AlphaFoldDB" id="A0A9W7ZRJ7"/>
<evidence type="ECO:0000313" key="9">
    <source>
        <dbReference type="Proteomes" id="UP001150569"/>
    </source>
</evidence>
<keyword evidence="1 5" id="KW-0489">Methyltransferase</keyword>
<keyword evidence="9" id="KW-1185">Reference proteome</keyword>
<comment type="caution">
    <text evidence="5">Lacks conserved residue(s) required for the propagation of feature annotation.</text>
</comment>
<feature type="active site" description="Nucleophile" evidence="5">
    <location>
        <position position="328"/>
    </location>
</feature>
<dbReference type="PANTHER" id="PTHR22807:SF16">
    <property type="entry name" value="SAM-DEPENDENT MTASE RSMB_NOP-TYPE DOMAIN-CONTAINING PROTEIN"/>
    <property type="match status" value="1"/>
</dbReference>
<dbReference type="GO" id="GO:0003723">
    <property type="term" value="F:RNA binding"/>
    <property type="evidence" value="ECO:0007669"/>
    <property type="project" value="UniProtKB-UniRule"/>
</dbReference>
<dbReference type="PRINTS" id="PR02008">
    <property type="entry name" value="RCMTFAMILY"/>
</dbReference>
<feature type="binding site" evidence="5">
    <location>
        <position position="206"/>
    </location>
    <ligand>
        <name>S-adenosyl-L-methionine</name>
        <dbReference type="ChEBI" id="CHEBI:59789"/>
    </ligand>
</feature>
<dbReference type="Gene3D" id="3.40.50.150">
    <property type="entry name" value="Vaccinia Virus protein VP39"/>
    <property type="match status" value="1"/>
</dbReference>
<evidence type="ECO:0000256" key="2">
    <source>
        <dbReference type="ARBA" id="ARBA00022679"/>
    </source>
</evidence>
<dbReference type="Proteomes" id="UP001150569">
    <property type="component" value="Unassembled WGS sequence"/>
</dbReference>
<protein>
    <recommendedName>
        <fullName evidence="7">SAM-dependent MTase RsmB/NOP-type domain-containing protein</fullName>
    </recommendedName>
</protein>
<dbReference type="PANTHER" id="PTHR22807">
    <property type="entry name" value="NOP2 YEAST -RELATED NOL1/NOP2/FMU SUN DOMAIN-CONTAINING"/>
    <property type="match status" value="1"/>
</dbReference>
<evidence type="ECO:0000256" key="4">
    <source>
        <dbReference type="ARBA" id="ARBA00022884"/>
    </source>
</evidence>
<reference evidence="8" key="1">
    <citation type="submission" date="2022-07" db="EMBL/GenBank/DDBJ databases">
        <title>Phylogenomic reconstructions and comparative analyses of Kickxellomycotina fungi.</title>
        <authorList>
            <person name="Reynolds N.K."/>
            <person name="Stajich J.E."/>
            <person name="Barry K."/>
            <person name="Grigoriev I.V."/>
            <person name="Crous P."/>
            <person name="Smith M.E."/>
        </authorList>
    </citation>
    <scope>NUCLEOTIDE SEQUENCE</scope>
    <source>
        <strain evidence="8">RSA 861</strain>
    </source>
</reference>
<keyword evidence="3 5" id="KW-0949">S-adenosyl-L-methionine</keyword>
<dbReference type="GO" id="GO:0008173">
    <property type="term" value="F:RNA methyltransferase activity"/>
    <property type="evidence" value="ECO:0007669"/>
    <property type="project" value="InterPro"/>
</dbReference>
<evidence type="ECO:0000259" key="7">
    <source>
        <dbReference type="PROSITE" id="PS51686"/>
    </source>
</evidence>
<evidence type="ECO:0000313" key="8">
    <source>
        <dbReference type="EMBL" id="KAJ1910895.1"/>
    </source>
</evidence>
<feature type="binding site" evidence="5">
    <location>
        <position position="179"/>
    </location>
    <ligand>
        <name>S-adenosyl-L-methionine</name>
        <dbReference type="ChEBI" id="CHEBI:59789"/>
    </ligand>
</feature>
<dbReference type="CDD" id="cd02440">
    <property type="entry name" value="AdoMet_MTases"/>
    <property type="match status" value="1"/>
</dbReference>
<evidence type="ECO:0000256" key="6">
    <source>
        <dbReference type="SAM" id="MobiDB-lite"/>
    </source>
</evidence>
<comment type="caution">
    <text evidence="8">The sequence shown here is derived from an EMBL/GenBank/DDBJ whole genome shotgun (WGS) entry which is preliminary data.</text>
</comment>
<name>A0A9W7ZRJ7_9FUNG</name>
<dbReference type="InterPro" id="IPR029063">
    <property type="entry name" value="SAM-dependent_MTases_sf"/>
</dbReference>
<dbReference type="PROSITE" id="PS51686">
    <property type="entry name" value="SAM_MT_RSMB_NOP"/>
    <property type="match status" value="1"/>
</dbReference>
<dbReference type="InterPro" id="IPR023269">
    <property type="entry name" value="RCMT_subfamily_9"/>
</dbReference>
<evidence type="ECO:0000256" key="1">
    <source>
        <dbReference type="ARBA" id="ARBA00022603"/>
    </source>
</evidence>
<dbReference type="PRINTS" id="PR02010">
    <property type="entry name" value="RCMT9"/>
</dbReference>
<accession>A0A9W7ZRJ7</accession>
<proteinExistence type="inferred from homology"/>
<keyword evidence="2 5" id="KW-0808">Transferase</keyword>